<dbReference type="InterPro" id="IPR013780">
    <property type="entry name" value="Glyco_hydro_b"/>
</dbReference>
<dbReference type="CDD" id="cd14752">
    <property type="entry name" value="GH31_N"/>
    <property type="match status" value="1"/>
</dbReference>
<protein>
    <submittedName>
        <fullName evidence="8">Alpha-xylosidase</fullName>
        <ecNumber evidence="8">3.2.1.177</ecNumber>
    </submittedName>
</protein>
<dbReference type="Proteomes" id="UP000678317">
    <property type="component" value="Unassembled WGS sequence"/>
</dbReference>
<accession>A0ABS3SDA3</accession>
<organism evidence="8 9">
    <name type="scientific">Cellulomonas fengjieae</name>
    <dbReference type="NCBI Taxonomy" id="2819978"/>
    <lineage>
        <taxon>Bacteria</taxon>
        <taxon>Bacillati</taxon>
        <taxon>Actinomycetota</taxon>
        <taxon>Actinomycetes</taxon>
        <taxon>Micrococcales</taxon>
        <taxon>Cellulomonadaceae</taxon>
        <taxon>Cellulomonas</taxon>
    </lineage>
</organism>
<dbReference type="PANTHER" id="PTHR43053:SF4">
    <property type="entry name" value="MYOGENESIS-REGULATING GLYCOSIDASE"/>
    <property type="match status" value="1"/>
</dbReference>
<reference evidence="8 9" key="1">
    <citation type="submission" date="2021-03" db="EMBL/GenBank/DDBJ databases">
        <title>novel species in genus Cellulomonas.</title>
        <authorList>
            <person name="Zhang G."/>
        </authorList>
    </citation>
    <scope>NUCLEOTIDE SEQUENCE [LARGE SCALE GENOMIC DNA]</scope>
    <source>
        <strain evidence="9">zg-ZUI188</strain>
    </source>
</reference>
<dbReference type="InterPro" id="IPR000322">
    <property type="entry name" value="Glyco_hydro_31_TIM"/>
</dbReference>
<dbReference type="Gene3D" id="2.60.40.1180">
    <property type="entry name" value="Golgi alpha-mannosidase II"/>
    <property type="match status" value="2"/>
</dbReference>
<dbReference type="EMBL" id="JAGFBM010000001">
    <property type="protein sequence ID" value="MBO3083739.1"/>
    <property type="molecule type" value="Genomic_DNA"/>
</dbReference>
<dbReference type="SUPFAM" id="SSF51011">
    <property type="entry name" value="Glycosyl hydrolase domain"/>
    <property type="match status" value="1"/>
</dbReference>
<dbReference type="Gene3D" id="3.20.20.80">
    <property type="entry name" value="Glycosidases"/>
    <property type="match status" value="1"/>
</dbReference>
<comment type="caution">
    <text evidence="8">The sequence shown here is derived from an EMBL/GenBank/DDBJ whole genome shotgun (WGS) entry which is preliminary data.</text>
</comment>
<sequence length="761" mass="83323">MKFTDGYWQLRPGVDLLRPRDVEDIVREGDDLLAYAPTARIDSRGDTLNQPLITIRLTSPVPDVIGVRISHHLGAVDPGPHFALARAEHDVVVELPEAPGKGPATYTSGRLTARVATEGPWRMELVSDDGRVLTTSTHHSVGILSTPDGRFVREQLTMGVNETIYGLGERFGTFAKNGQSVDIWNEDGGTASEQAYKNVPFYLSDAGYGLFVAHPEHVSFEIGTEVVSRSQFSVAGSELQYYVVYGATPKEILERYTALTGRPARVPAWSYGLWLSTSFTTSYDEQTVTSFVSGMAERDLPLSVFHFDCFWMRQFHWSDFLWDPAMFPDPQGMLTRLKARGLRICVWINPYIAQRSYLFEEGRALGYLVRRADGSVWQWDKWQAGMALVDFTNPAAVAWYQGKLKALLDDGVDCFKTDFGERIPTDVVWHDGSDPQRMHNYYTQLYNKVVFELLETERGEGDAVLFARSATAGGQQFPVHWGGDCESTFVAMAESLRGGLSLGMSGFGFWSHDIGGFEGTPDPAVFKRWVAFGLLSSHSRLHGSNSYRVPWAFDDEAVDVTRAFTRLKMRLMPYLAGLGEEASTTGVPVMRAMALEFPGDRGVAGLGSQYMLGDALLVAPVFSAGQDTTVYLPQGRWTHLLTGEVVAGSGWRQEKHGFDSLPLYVRPGTVLPIGADETGPESAWADGVTLRLFELPDGYDAVTSVLGGTGAAASFRVVRTGSQVTVTSQDAVAGWSVALGALGEPVASAAGEVTLSIGTHP</sequence>
<evidence type="ECO:0000259" key="7">
    <source>
        <dbReference type="Pfam" id="PF21365"/>
    </source>
</evidence>
<evidence type="ECO:0000259" key="6">
    <source>
        <dbReference type="Pfam" id="PF13802"/>
    </source>
</evidence>
<dbReference type="InterPro" id="IPR017853">
    <property type="entry name" value="GH"/>
</dbReference>
<evidence type="ECO:0000256" key="3">
    <source>
        <dbReference type="ARBA" id="ARBA00023295"/>
    </source>
</evidence>
<dbReference type="SUPFAM" id="SSF51445">
    <property type="entry name" value="(Trans)glycosidases"/>
    <property type="match status" value="1"/>
</dbReference>
<evidence type="ECO:0000313" key="9">
    <source>
        <dbReference type="Proteomes" id="UP000678317"/>
    </source>
</evidence>
<evidence type="ECO:0000259" key="5">
    <source>
        <dbReference type="Pfam" id="PF01055"/>
    </source>
</evidence>
<evidence type="ECO:0000256" key="2">
    <source>
        <dbReference type="ARBA" id="ARBA00022801"/>
    </source>
</evidence>
<dbReference type="RefSeq" id="WP_208288549.1">
    <property type="nucleotide sequence ID" value="NZ_CP074404.1"/>
</dbReference>
<evidence type="ECO:0000256" key="1">
    <source>
        <dbReference type="ARBA" id="ARBA00007806"/>
    </source>
</evidence>
<dbReference type="CDD" id="cd06593">
    <property type="entry name" value="GH31_xylosidase_YicI"/>
    <property type="match status" value="1"/>
</dbReference>
<feature type="domain" description="Glycoside hydrolase family 31 TIM barrel" evidence="5">
    <location>
        <begin position="263"/>
        <end position="575"/>
    </location>
</feature>
<keyword evidence="3 4" id="KW-0326">Glycosidase</keyword>
<name>A0ABS3SDA3_9CELL</name>
<dbReference type="NCBIfam" id="NF007940">
    <property type="entry name" value="PRK10658.1"/>
    <property type="match status" value="1"/>
</dbReference>
<evidence type="ECO:0000313" key="8">
    <source>
        <dbReference type="EMBL" id="MBO3083739.1"/>
    </source>
</evidence>
<keyword evidence="9" id="KW-1185">Reference proteome</keyword>
<dbReference type="InterPro" id="IPR025887">
    <property type="entry name" value="Glyco_hydro_31_N_dom"/>
</dbReference>
<dbReference type="EC" id="3.2.1.177" evidence="8"/>
<dbReference type="PANTHER" id="PTHR43053">
    <property type="entry name" value="GLYCOSIDASE FAMILY 31"/>
    <property type="match status" value="1"/>
</dbReference>
<dbReference type="SUPFAM" id="SSF117125">
    <property type="entry name" value="Putative glucosidase YicI, C-terminal domain"/>
    <property type="match status" value="1"/>
</dbReference>
<feature type="domain" description="Glycoside hydrolase family 31 N-terminal" evidence="6">
    <location>
        <begin position="55"/>
        <end position="220"/>
    </location>
</feature>
<gene>
    <name evidence="8" type="primary">yicI</name>
    <name evidence="8" type="ORF">J4035_03730</name>
</gene>
<dbReference type="SUPFAM" id="SSF74650">
    <property type="entry name" value="Galactose mutarotase-like"/>
    <property type="match status" value="1"/>
</dbReference>
<dbReference type="InterPro" id="IPR048395">
    <property type="entry name" value="Glyco_hydro_31_C"/>
</dbReference>
<dbReference type="Pfam" id="PF01055">
    <property type="entry name" value="Glyco_hydro_31_2nd"/>
    <property type="match status" value="1"/>
</dbReference>
<dbReference type="InterPro" id="IPR011013">
    <property type="entry name" value="Gal_mutarotase_sf_dom"/>
</dbReference>
<dbReference type="Gene3D" id="2.60.40.1760">
    <property type="entry name" value="glycosyl hydrolase (family 31)"/>
    <property type="match status" value="1"/>
</dbReference>
<dbReference type="Pfam" id="PF21365">
    <property type="entry name" value="Glyco_hydro_31_3rd"/>
    <property type="match status" value="1"/>
</dbReference>
<dbReference type="InterPro" id="IPR050985">
    <property type="entry name" value="Alpha-glycosidase_related"/>
</dbReference>
<dbReference type="Pfam" id="PF13802">
    <property type="entry name" value="Gal_mutarotas_2"/>
    <property type="match status" value="1"/>
</dbReference>
<keyword evidence="2 4" id="KW-0378">Hydrolase</keyword>
<comment type="similarity">
    <text evidence="1 4">Belongs to the glycosyl hydrolase 31 family.</text>
</comment>
<dbReference type="GO" id="GO:0061634">
    <property type="term" value="F:alpha-D-xyloside xylohydrolase"/>
    <property type="evidence" value="ECO:0007669"/>
    <property type="project" value="UniProtKB-EC"/>
</dbReference>
<proteinExistence type="inferred from homology"/>
<feature type="domain" description="Glycosyl hydrolase family 31 C-terminal" evidence="7">
    <location>
        <begin position="586"/>
        <end position="671"/>
    </location>
</feature>
<evidence type="ECO:0000256" key="4">
    <source>
        <dbReference type="RuleBase" id="RU361185"/>
    </source>
</evidence>